<feature type="region of interest" description="Disordered" evidence="1">
    <location>
        <begin position="85"/>
        <end position="131"/>
    </location>
</feature>
<name>A0AAD5Q8I8_PYTIN</name>
<evidence type="ECO:0000313" key="3">
    <source>
        <dbReference type="Proteomes" id="UP001209570"/>
    </source>
</evidence>
<dbReference type="Proteomes" id="UP001209570">
    <property type="component" value="Unassembled WGS sequence"/>
</dbReference>
<gene>
    <name evidence="2" type="ORF">P43SY_003321</name>
</gene>
<comment type="caution">
    <text evidence="2">The sequence shown here is derived from an EMBL/GenBank/DDBJ whole genome shotgun (WGS) entry which is preliminary data.</text>
</comment>
<evidence type="ECO:0000256" key="1">
    <source>
        <dbReference type="SAM" id="MobiDB-lite"/>
    </source>
</evidence>
<sequence length="296" mass="32758">MKRWIHVAMASDDDDGDNDRAEAQCVWWYEGTSDLMVESAIRMLLQLPRDTQFLLRDNDGHLVPVTGSLPTSSMFRIVVMNGGATSSDDASGRTASGAPSRKRRRVVSQSAGDGDDEREAPRGSRGAPLSTASVAVARPRTIVDVVTKFVAVFTRPISNDDNVNFIPSSGEYSLYALYCRVFAGTSLFPKSTNAFYKITSAQGRIDRQRVMRYFQHTDAAGRIEYAEYKPEGKGPLLRRYTPVDSDEDLTLLVSAASFVDTYGLSAQDIVTQYISFLRGFRPIPKATYRAKSADKH</sequence>
<accession>A0AAD5Q8I8</accession>
<dbReference type="AlphaFoldDB" id="A0AAD5Q8I8"/>
<keyword evidence="3" id="KW-1185">Reference proteome</keyword>
<proteinExistence type="predicted"/>
<reference evidence="2" key="1">
    <citation type="submission" date="2021-12" db="EMBL/GenBank/DDBJ databases">
        <title>Prjna785345.</title>
        <authorList>
            <person name="Rujirawat T."/>
            <person name="Krajaejun T."/>
        </authorList>
    </citation>
    <scope>NUCLEOTIDE SEQUENCE</scope>
    <source>
        <strain evidence="2">Pi057C3</strain>
    </source>
</reference>
<evidence type="ECO:0000313" key="2">
    <source>
        <dbReference type="EMBL" id="KAJ0396580.1"/>
    </source>
</evidence>
<protein>
    <submittedName>
        <fullName evidence="2">Uncharacterized protein</fullName>
    </submittedName>
</protein>
<dbReference type="EMBL" id="JAKCXM010000289">
    <property type="protein sequence ID" value="KAJ0396580.1"/>
    <property type="molecule type" value="Genomic_DNA"/>
</dbReference>
<organism evidence="2 3">
    <name type="scientific">Pythium insidiosum</name>
    <name type="common">Pythiosis disease agent</name>
    <dbReference type="NCBI Taxonomy" id="114742"/>
    <lineage>
        <taxon>Eukaryota</taxon>
        <taxon>Sar</taxon>
        <taxon>Stramenopiles</taxon>
        <taxon>Oomycota</taxon>
        <taxon>Peronosporomycetes</taxon>
        <taxon>Pythiales</taxon>
        <taxon>Pythiaceae</taxon>
        <taxon>Pythium</taxon>
    </lineage>
</organism>